<keyword evidence="2" id="KW-1185">Reference proteome</keyword>
<dbReference type="Proteomes" id="UP000499080">
    <property type="component" value="Unassembled WGS sequence"/>
</dbReference>
<proteinExistence type="predicted"/>
<accession>A0A4Y2KR08</accession>
<protein>
    <submittedName>
        <fullName evidence="1">Uncharacterized protein</fullName>
    </submittedName>
</protein>
<evidence type="ECO:0000313" key="2">
    <source>
        <dbReference type="Proteomes" id="UP000499080"/>
    </source>
</evidence>
<gene>
    <name evidence="1" type="ORF">AVEN_124048_1</name>
</gene>
<evidence type="ECO:0000313" key="1">
    <source>
        <dbReference type="EMBL" id="GBN03746.1"/>
    </source>
</evidence>
<name>A0A4Y2KR08_ARAVE</name>
<comment type="caution">
    <text evidence="1">The sequence shown here is derived from an EMBL/GenBank/DDBJ whole genome shotgun (WGS) entry which is preliminary data.</text>
</comment>
<organism evidence="1 2">
    <name type="scientific">Araneus ventricosus</name>
    <name type="common">Orbweaver spider</name>
    <name type="synonym">Epeira ventricosa</name>
    <dbReference type="NCBI Taxonomy" id="182803"/>
    <lineage>
        <taxon>Eukaryota</taxon>
        <taxon>Metazoa</taxon>
        <taxon>Ecdysozoa</taxon>
        <taxon>Arthropoda</taxon>
        <taxon>Chelicerata</taxon>
        <taxon>Arachnida</taxon>
        <taxon>Araneae</taxon>
        <taxon>Araneomorphae</taxon>
        <taxon>Entelegynae</taxon>
        <taxon>Araneoidea</taxon>
        <taxon>Araneidae</taxon>
        <taxon>Araneus</taxon>
    </lineage>
</organism>
<sequence length="129" mass="14911">MLRAVYDDNTEEKKPFSNRLSVSVWAMKAKRMMQREGDYLPHLLMKISDTICLLRFPIAHSTILMIADELNSRKSSVPMSIIKILGLRGLYSKTVPRSCIFSSDCMKVTVRYSLITLDHPFLFRLNLLK</sequence>
<dbReference type="AlphaFoldDB" id="A0A4Y2KR08"/>
<reference evidence="1 2" key="1">
    <citation type="journal article" date="2019" name="Sci. Rep.">
        <title>Orb-weaving spider Araneus ventricosus genome elucidates the spidroin gene catalogue.</title>
        <authorList>
            <person name="Kono N."/>
            <person name="Nakamura H."/>
            <person name="Ohtoshi R."/>
            <person name="Moran D.A.P."/>
            <person name="Shinohara A."/>
            <person name="Yoshida Y."/>
            <person name="Fujiwara M."/>
            <person name="Mori M."/>
            <person name="Tomita M."/>
            <person name="Arakawa K."/>
        </authorList>
    </citation>
    <scope>NUCLEOTIDE SEQUENCE [LARGE SCALE GENOMIC DNA]</scope>
</reference>
<dbReference type="EMBL" id="BGPR01004825">
    <property type="protein sequence ID" value="GBN03746.1"/>
    <property type="molecule type" value="Genomic_DNA"/>
</dbReference>